<dbReference type="SUPFAM" id="SSF54529">
    <property type="entry name" value="Mitochondrial glycoprotein MAM33-like"/>
    <property type="match status" value="1"/>
</dbReference>
<sequence>MLEYQFEKDVIKLIFPKINSDLFSNLYTPITLTLKVINSLFNVVSRKDNCSYLSFEMLVRSVFRNLSKTLPTLRTNSRGFFTVKAPLSKSIKSIAMSSRNLTTESGKLLQVVQGEIHHETSNYEAPNLVKDYLSKSGWKFVEKDGDVNMTLEKKVGDLSVVVDFQLVSPFEAEGDGETQAEMTDFSVTVENPVGQGVTFFCSTLQNDEKYRYIICNVRMYADQEAKNSVSSYNGPEFEDLDDTLQSSFDEWLASLGVDSELCDFIDACSIDKEQREYMVWLKGLEKFLSSK</sequence>
<dbReference type="Gene3D" id="3.10.280.10">
    <property type="entry name" value="Mitochondrial glycoprotein"/>
    <property type="match status" value="1"/>
</dbReference>
<dbReference type="InterPro" id="IPR036561">
    <property type="entry name" value="MAM33_sf"/>
</dbReference>
<dbReference type="PANTHER" id="PTHR10826:SF1">
    <property type="entry name" value="COMPLEMENT COMPONENT 1 Q SUBCOMPONENT-BINDING PROTEIN, MITOCHONDRIAL"/>
    <property type="match status" value="1"/>
</dbReference>
<dbReference type="VEuPathDB" id="PiroplasmaDB:TpMuguga_03g00592"/>
<dbReference type="InParanoid" id="Q4MZD1"/>
<gene>
    <name evidence="1" type="ordered locus">TP03_0592</name>
</gene>
<accession>Q4MZD1</accession>
<evidence type="ECO:0008006" key="3">
    <source>
        <dbReference type="Google" id="ProtNLM"/>
    </source>
</evidence>
<dbReference type="FunCoup" id="Q4MZD1">
    <property type="interactions" value="119"/>
</dbReference>
<dbReference type="EMBL" id="AAGK01000005">
    <property type="protein sequence ID" value="EAN31337.1"/>
    <property type="molecule type" value="Genomic_DNA"/>
</dbReference>
<dbReference type="AlphaFoldDB" id="Q4MZD1"/>
<protein>
    <recommendedName>
        <fullName evidence="3">Mitochondrial acidic protein MAM33</fullName>
    </recommendedName>
</protein>
<dbReference type="eggNOG" id="KOG2536">
    <property type="taxonomic scope" value="Eukaryota"/>
</dbReference>
<keyword evidence="2" id="KW-1185">Reference proteome</keyword>
<dbReference type="GeneID" id="3500448"/>
<evidence type="ECO:0000313" key="1">
    <source>
        <dbReference type="EMBL" id="EAN31337.1"/>
    </source>
</evidence>
<evidence type="ECO:0000313" key="2">
    <source>
        <dbReference type="Proteomes" id="UP000001949"/>
    </source>
</evidence>
<proteinExistence type="predicted"/>
<dbReference type="InterPro" id="IPR003428">
    <property type="entry name" value="MAM33"/>
</dbReference>
<reference evidence="1 2" key="1">
    <citation type="journal article" date="2005" name="Science">
        <title>Genome sequence of Theileria parva, a bovine pathogen that transforms lymphocytes.</title>
        <authorList>
            <person name="Gardner M.J."/>
            <person name="Bishop R."/>
            <person name="Shah T."/>
            <person name="de Villiers E.P."/>
            <person name="Carlton J.M."/>
            <person name="Hall N."/>
            <person name="Ren Q."/>
            <person name="Paulsen I.T."/>
            <person name="Pain A."/>
            <person name="Berriman M."/>
            <person name="Wilson R.J.M."/>
            <person name="Sato S."/>
            <person name="Ralph S.A."/>
            <person name="Mann D.J."/>
            <person name="Xiong Z."/>
            <person name="Shallom S.J."/>
            <person name="Weidman J."/>
            <person name="Jiang L."/>
            <person name="Lynn J."/>
            <person name="Weaver B."/>
            <person name="Shoaibi A."/>
            <person name="Domingo A.R."/>
            <person name="Wasawo D."/>
            <person name="Crabtree J."/>
            <person name="Wortman J.R."/>
            <person name="Haas B."/>
            <person name="Angiuoli S.V."/>
            <person name="Creasy T.H."/>
            <person name="Lu C."/>
            <person name="Suh B."/>
            <person name="Silva J.C."/>
            <person name="Utterback T.R."/>
            <person name="Feldblyum T.V."/>
            <person name="Pertea M."/>
            <person name="Allen J."/>
            <person name="Nierman W.C."/>
            <person name="Taracha E.L.N."/>
            <person name="Salzberg S.L."/>
            <person name="White O.R."/>
            <person name="Fitzhugh H.A."/>
            <person name="Morzaria S."/>
            <person name="Venter J.C."/>
            <person name="Fraser C.M."/>
            <person name="Nene V."/>
        </authorList>
    </citation>
    <scope>NUCLEOTIDE SEQUENCE [LARGE SCALE GENOMIC DNA]</scope>
    <source>
        <strain evidence="1 2">Muguga</strain>
    </source>
</reference>
<dbReference type="STRING" id="5875.Q4MZD1"/>
<dbReference type="Proteomes" id="UP000001949">
    <property type="component" value="Unassembled WGS sequence"/>
</dbReference>
<dbReference type="OMA" id="QYLGPSF"/>
<comment type="caution">
    <text evidence="1">The sequence shown here is derived from an EMBL/GenBank/DDBJ whole genome shotgun (WGS) entry which is preliminary data.</text>
</comment>
<dbReference type="GO" id="GO:0005759">
    <property type="term" value="C:mitochondrial matrix"/>
    <property type="evidence" value="ECO:0007669"/>
    <property type="project" value="InterPro"/>
</dbReference>
<organism evidence="1 2">
    <name type="scientific">Theileria parva</name>
    <name type="common">East coast fever infection agent</name>
    <dbReference type="NCBI Taxonomy" id="5875"/>
    <lineage>
        <taxon>Eukaryota</taxon>
        <taxon>Sar</taxon>
        <taxon>Alveolata</taxon>
        <taxon>Apicomplexa</taxon>
        <taxon>Aconoidasida</taxon>
        <taxon>Piroplasmida</taxon>
        <taxon>Theileriidae</taxon>
        <taxon>Theileria</taxon>
    </lineage>
</organism>
<dbReference type="Pfam" id="PF02330">
    <property type="entry name" value="MAM33"/>
    <property type="match status" value="1"/>
</dbReference>
<name>Q4MZD1_THEPA</name>
<dbReference type="KEGG" id="tpv:TP03_0592"/>
<dbReference type="PANTHER" id="PTHR10826">
    <property type="entry name" value="COMPLEMENT COMPONENT 1"/>
    <property type="match status" value="1"/>
</dbReference>